<dbReference type="EMBL" id="JBHMEW010000045">
    <property type="protein sequence ID" value="MFB9211246.1"/>
    <property type="molecule type" value="Genomic_DNA"/>
</dbReference>
<dbReference type="InterPro" id="IPR012312">
    <property type="entry name" value="Hemerythrin-like"/>
</dbReference>
<evidence type="ECO:0000313" key="3">
    <source>
        <dbReference type="Proteomes" id="UP001589654"/>
    </source>
</evidence>
<name>A0ABV5J380_9BACT</name>
<proteinExistence type="predicted"/>
<keyword evidence="3" id="KW-1185">Reference proteome</keyword>
<sequence>MNKPLKRHEALQPLSRDHHQGLLLGWRIRQGIKKKVDQNRIFEYFRYFWKEHLEPHFQLEEAYIFNLLDPRDEMRIKAEDQHRELREIEMLLEKKGVERDLLDLFADKLEAHIRYEERELFQYMQKVLGQNELATLNEKMEKVHSEKSECWNDPFWVK</sequence>
<comment type="caution">
    <text evidence="2">The sequence shown here is derived from an EMBL/GenBank/DDBJ whole genome shotgun (WGS) entry which is preliminary data.</text>
</comment>
<protein>
    <submittedName>
        <fullName evidence="2">Hemerythrin domain-containing protein</fullName>
    </submittedName>
</protein>
<accession>A0ABV5J380</accession>
<evidence type="ECO:0000313" key="2">
    <source>
        <dbReference type="EMBL" id="MFB9211246.1"/>
    </source>
</evidence>
<dbReference type="Gene3D" id="1.20.120.520">
    <property type="entry name" value="nmb1532 protein domain like"/>
    <property type="match status" value="1"/>
</dbReference>
<evidence type="ECO:0000259" key="1">
    <source>
        <dbReference type="Pfam" id="PF01814"/>
    </source>
</evidence>
<dbReference type="RefSeq" id="WP_290249270.1">
    <property type="nucleotide sequence ID" value="NZ_JAUFQT010000002.1"/>
</dbReference>
<organism evidence="2 3">
    <name type="scientific">Echinicola jeungdonensis</name>
    <dbReference type="NCBI Taxonomy" id="709343"/>
    <lineage>
        <taxon>Bacteria</taxon>
        <taxon>Pseudomonadati</taxon>
        <taxon>Bacteroidota</taxon>
        <taxon>Cytophagia</taxon>
        <taxon>Cytophagales</taxon>
        <taxon>Cyclobacteriaceae</taxon>
        <taxon>Echinicola</taxon>
    </lineage>
</organism>
<dbReference type="Pfam" id="PF01814">
    <property type="entry name" value="Hemerythrin"/>
    <property type="match status" value="1"/>
</dbReference>
<feature type="domain" description="Hemerythrin-like" evidence="1">
    <location>
        <begin position="37"/>
        <end position="122"/>
    </location>
</feature>
<reference evidence="2 3" key="1">
    <citation type="submission" date="2024-09" db="EMBL/GenBank/DDBJ databases">
        <authorList>
            <person name="Sun Q."/>
            <person name="Mori K."/>
        </authorList>
    </citation>
    <scope>NUCLEOTIDE SEQUENCE [LARGE SCALE GENOMIC DNA]</scope>
    <source>
        <strain evidence="2 3">CECT 7682</strain>
    </source>
</reference>
<dbReference type="Proteomes" id="UP001589654">
    <property type="component" value="Unassembled WGS sequence"/>
</dbReference>
<gene>
    <name evidence="2" type="ORF">ACFFUR_05465</name>
</gene>